<proteinExistence type="predicted"/>
<dbReference type="AlphaFoldDB" id="A0A0L0F991"/>
<feature type="non-terminal residue" evidence="1">
    <location>
        <position position="112"/>
    </location>
</feature>
<evidence type="ECO:0000313" key="1">
    <source>
        <dbReference type="EMBL" id="KNC73294.1"/>
    </source>
</evidence>
<dbReference type="InterPro" id="IPR013813">
    <property type="entry name" value="Endoribo_LPSP/chorism_mut-like"/>
</dbReference>
<evidence type="ECO:0000313" key="2">
    <source>
        <dbReference type="Proteomes" id="UP000054560"/>
    </source>
</evidence>
<dbReference type="InterPro" id="IPR035959">
    <property type="entry name" value="RutC-like_sf"/>
</dbReference>
<accession>A0A0L0F991</accession>
<dbReference type="OrthoDB" id="309640at2759"/>
<dbReference type="PANTHER" id="PTHR43760:SF1">
    <property type="entry name" value="ENDORIBONUCLEASE L-PSP_CHORISMATE MUTASE-LIKE DOMAIN-CONTAINING PROTEIN"/>
    <property type="match status" value="1"/>
</dbReference>
<dbReference type="SUPFAM" id="SSF55298">
    <property type="entry name" value="YjgF-like"/>
    <property type="match status" value="1"/>
</dbReference>
<dbReference type="PANTHER" id="PTHR43760">
    <property type="entry name" value="ENDORIBONUCLEASE-RELATED"/>
    <property type="match status" value="1"/>
</dbReference>
<dbReference type="EMBL" id="KQ245816">
    <property type="protein sequence ID" value="KNC73294.1"/>
    <property type="molecule type" value="Genomic_DNA"/>
</dbReference>
<dbReference type="Gene3D" id="3.30.1330.40">
    <property type="entry name" value="RutC-like"/>
    <property type="match status" value="1"/>
</dbReference>
<dbReference type="RefSeq" id="XP_014147196.1">
    <property type="nucleotide sequence ID" value="XM_014291721.1"/>
</dbReference>
<gene>
    <name evidence="1" type="ORF">SARC_14147</name>
</gene>
<sequence>MFPRVVKSTQGLSRPALYLNIRSVHVEQKLEELGFTLAPGAPKANYVSAMRSGPLLYLSGHIPYANGCSGDLIVGKVGDTMDEEAAYKAARMCGIGLLGTIKHEIGDLDKVK</sequence>
<dbReference type="Proteomes" id="UP000054560">
    <property type="component" value="Unassembled WGS sequence"/>
</dbReference>
<protein>
    <submittedName>
        <fullName evidence="1">Uncharacterized protein</fullName>
    </submittedName>
</protein>
<reference evidence="1 2" key="1">
    <citation type="submission" date="2011-02" db="EMBL/GenBank/DDBJ databases">
        <title>The Genome Sequence of Sphaeroforma arctica JP610.</title>
        <authorList>
            <consortium name="The Broad Institute Genome Sequencing Platform"/>
            <person name="Russ C."/>
            <person name="Cuomo C."/>
            <person name="Young S.K."/>
            <person name="Zeng Q."/>
            <person name="Gargeya S."/>
            <person name="Alvarado L."/>
            <person name="Berlin A."/>
            <person name="Chapman S.B."/>
            <person name="Chen Z."/>
            <person name="Freedman E."/>
            <person name="Gellesch M."/>
            <person name="Goldberg J."/>
            <person name="Griggs A."/>
            <person name="Gujja S."/>
            <person name="Heilman E."/>
            <person name="Heiman D."/>
            <person name="Howarth C."/>
            <person name="Mehta T."/>
            <person name="Neiman D."/>
            <person name="Pearson M."/>
            <person name="Roberts A."/>
            <person name="Saif S."/>
            <person name="Shea T."/>
            <person name="Shenoy N."/>
            <person name="Sisk P."/>
            <person name="Stolte C."/>
            <person name="Sykes S."/>
            <person name="White J."/>
            <person name="Yandava C."/>
            <person name="Burger G."/>
            <person name="Gray M.W."/>
            <person name="Holland P.W.H."/>
            <person name="King N."/>
            <person name="Lang F.B.F."/>
            <person name="Roger A.J."/>
            <person name="Ruiz-Trillo I."/>
            <person name="Haas B."/>
            <person name="Nusbaum C."/>
            <person name="Birren B."/>
        </authorList>
    </citation>
    <scope>NUCLEOTIDE SEQUENCE [LARGE SCALE GENOMIC DNA]</scope>
    <source>
        <strain evidence="1 2">JP610</strain>
    </source>
</reference>
<keyword evidence="2" id="KW-1185">Reference proteome</keyword>
<dbReference type="GeneID" id="25914651"/>
<name>A0A0L0F991_9EUKA</name>
<dbReference type="CDD" id="cd02199">
    <property type="entry name" value="YjgF_YER057c_UK114_like_1"/>
    <property type="match status" value="1"/>
</dbReference>
<dbReference type="STRING" id="667725.A0A0L0F991"/>
<organism evidence="1 2">
    <name type="scientific">Sphaeroforma arctica JP610</name>
    <dbReference type="NCBI Taxonomy" id="667725"/>
    <lineage>
        <taxon>Eukaryota</taxon>
        <taxon>Ichthyosporea</taxon>
        <taxon>Ichthyophonida</taxon>
        <taxon>Sphaeroforma</taxon>
    </lineage>
</organism>